<name>A0A7I4YFM9_HAECO</name>
<dbReference type="GO" id="GO:0030178">
    <property type="term" value="P:negative regulation of Wnt signaling pathway"/>
    <property type="evidence" value="ECO:0007669"/>
    <property type="project" value="TreeGrafter"/>
</dbReference>
<keyword evidence="3" id="KW-1185">Reference proteome</keyword>
<dbReference type="OrthoDB" id="189920at2759"/>
<dbReference type="PANTHER" id="PTHR46472:SF1">
    <property type="entry name" value="NUCLEOREDOXIN"/>
    <property type="match status" value="1"/>
</dbReference>
<evidence type="ECO:0000259" key="2">
    <source>
        <dbReference type="Pfam" id="PF13905"/>
    </source>
</evidence>
<dbReference type="AlphaFoldDB" id="A0A7I4YFM9"/>
<dbReference type="Pfam" id="PF13905">
    <property type="entry name" value="Thioredoxin_8"/>
    <property type="match status" value="1"/>
</dbReference>
<dbReference type="InterPro" id="IPR012336">
    <property type="entry name" value="Thioredoxin-like_fold"/>
</dbReference>
<dbReference type="PANTHER" id="PTHR46472">
    <property type="entry name" value="NUCLEOREDOXIN"/>
    <property type="match status" value="1"/>
</dbReference>
<feature type="domain" description="Thioredoxin-like fold" evidence="2">
    <location>
        <begin position="223"/>
        <end position="314"/>
    </location>
</feature>
<dbReference type="Gene3D" id="3.40.30.10">
    <property type="entry name" value="Glutaredoxin"/>
    <property type="match status" value="1"/>
</dbReference>
<accession>A0A7I4YFM9</accession>
<evidence type="ECO:0000313" key="4">
    <source>
        <dbReference type="WBParaSite" id="HCON_00090090-00001"/>
    </source>
</evidence>
<proteinExistence type="predicted"/>
<dbReference type="InterPro" id="IPR036249">
    <property type="entry name" value="Thioredoxin-like_sf"/>
</dbReference>
<evidence type="ECO:0000256" key="1">
    <source>
        <dbReference type="SAM" id="MobiDB-lite"/>
    </source>
</evidence>
<dbReference type="WBParaSite" id="HCON_00090090-00001">
    <property type="protein sequence ID" value="HCON_00090090-00001"/>
    <property type="gene ID" value="HCON_00090090"/>
</dbReference>
<evidence type="ECO:0000313" key="3">
    <source>
        <dbReference type="Proteomes" id="UP000025227"/>
    </source>
</evidence>
<dbReference type="OMA" id="PICDHIL"/>
<dbReference type="Proteomes" id="UP000025227">
    <property type="component" value="Unplaced"/>
</dbReference>
<dbReference type="GO" id="GO:0004791">
    <property type="term" value="F:thioredoxin-disulfide reductase (NADPH) activity"/>
    <property type="evidence" value="ECO:0007669"/>
    <property type="project" value="TreeGrafter"/>
</dbReference>
<dbReference type="SUPFAM" id="SSF52833">
    <property type="entry name" value="Thioredoxin-like"/>
    <property type="match status" value="1"/>
</dbReference>
<feature type="region of interest" description="Disordered" evidence="1">
    <location>
        <begin position="395"/>
        <end position="434"/>
    </location>
</feature>
<sequence>MSFDELYESCFRNASLVRVPQGKPTKDDASYLVTLDHVMNSSRYVVFFLTAGAKGADLSLKLDNMIRKKNEKGDKDKVQNSPARIRRFFSMKKKKKKDSNGSSDTSLISVVLIDTDYRSNSEESSSSQLAQPGWYVYAPQLLATKSRLLRALGFEFPPSLIIVDTASRSVVTTEGRRLLVDDVNGTSFPWWPPAALEVLKGNILRRVNGTVETSDFSTITTTVRGLLFGAHWCPPCRQWVKQLVPVYEQMKANGISLEIVFCSSDRTQEAFDQFTAQMPWPAFAYDPSKTTALTRVYNISGIPSLILLDSSGRVITNHGRSSLLEDPAGRYFPWGPRPLYELNEYTVCRLRDEPSLILFTEGSTDDIQFSLSVMNALSKRLFEERMKIEERRLEEAEKKCDENAEQEGNGLSKSASSEECSSTGSDLPIPPQADPLQLLYTGEDPICDHILESILGLGDVELPLICIVDGLAGHLCVCDRPDVSEAVLDEFVAEYRAGKLQWTPLPAANQNAPKSVGGIPSAIIEQALISHSPSQNSMGGAKEEVKAV</sequence>
<feature type="compositionally biased region" description="Low complexity" evidence="1">
    <location>
        <begin position="412"/>
        <end position="425"/>
    </location>
</feature>
<organism evidence="3 4">
    <name type="scientific">Haemonchus contortus</name>
    <name type="common">Barber pole worm</name>
    <dbReference type="NCBI Taxonomy" id="6289"/>
    <lineage>
        <taxon>Eukaryota</taxon>
        <taxon>Metazoa</taxon>
        <taxon>Ecdysozoa</taxon>
        <taxon>Nematoda</taxon>
        <taxon>Chromadorea</taxon>
        <taxon>Rhabditida</taxon>
        <taxon>Rhabditina</taxon>
        <taxon>Rhabditomorpha</taxon>
        <taxon>Strongyloidea</taxon>
        <taxon>Trichostrongylidae</taxon>
        <taxon>Haemonchus</taxon>
    </lineage>
</organism>
<dbReference type="GO" id="GO:0031397">
    <property type="term" value="P:negative regulation of protein ubiquitination"/>
    <property type="evidence" value="ECO:0007669"/>
    <property type="project" value="TreeGrafter"/>
</dbReference>
<dbReference type="GO" id="GO:0005634">
    <property type="term" value="C:nucleus"/>
    <property type="evidence" value="ECO:0007669"/>
    <property type="project" value="TreeGrafter"/>
</dbReference>
<protein>
    <submittedName>
        <fullName evidence="4">Thioredoxin-like_fold domain-containing protein</fullName>
    </submittedName>
</protein>
<reference evidence="4" key="1">
    <citation type="submission" date="2020-12" db="UniProtKB">
        <authorList>
            <consortium name="WormBaseParasite"/>
        </authorList>
    </citation>
    <scope>IDENTIFICATION</scope>
    <source>
        <strain evidence="4">MHco3</strain>
    </source>
</reference>